<organism evidence="1 2">
    <name type="scientific">Aphanomyces euteiches</name>
    <dbReference type="NCBI Taxonomy" id="100861"/>
    <lineage>
        <taxon>Eukaryota</taxon>
        <taxon>Sar</taxon>
        <taxon>Stramenopiles</taxon>
        <taxon>Oomycota</taxon>
        <taxon>Saprolegniomycetes</taxon>
        <taxon>Saprolegniales</taxon>
        <taxon>Verrucalvaceae</taxon>
        <taxon>Aphanomyces</taxon>
    </lineage>
</organism>
<reference evidence="1 2" key="1">
    <citation type="submission" date="2019-07" db="EMBL/GenBank/DDBJ databases">
        <title>Genomics analysis of Aphanomyces spp. identifies a new class of oomycete effector associated with host adaptation.</title>
        <authorList>
            <person name="Gaulin E."/>
        </authorList>
    </citation>
    <scope>NUCLEOTIDE SEQUENCE [LARGE SCALE GENOMIC DNA]</scope>
    <source>
        <strain evidence="1 2">ATCC 201684</strain>
    </source>
</reference>
<gene>
    <name evidence="1" type="ORF">Ae201684_000544</name>
</gene>
<accession>A0A6G0XW76</accession>
<evidence type="ECO:0000313" key="1">
    <source>
        <dbReference type="EMBL" id="KAF0744958.1"/>
    </source>
</evidence>
<dbReference type="EMBL" id="VJMJ01000003">
    <property type="protein sequence ID" value="KAF0744958.1"/>
    <property type="molecule type" value="Genomic_DNA"/>
</dbReference>
<keyword evidence="2" id="KW-1185">Reference proteome</keyword>
<sequence>MEDDDATMESTEEESRAPSLEEIAAQVLKTILDERSDSRRMQDALDALTKMPFLARSVVTKWKAAMSRPLPGTLALLRATRDELFQEVVAHIEPSLVVLCLRNRELPFTTKVTLLTVVASRPQAQEWFDEAYGLLEVEFVAHPSALMDMQALSRRLEDLKHPMTSTHKLRLGRLLELAPPQSTTLNGSNESSSLPSSLLAPFFRLLASFQDRNSLVWRLFLQKPAHLLQQSHSVPLRDVVSLLWEADSFSTSHVSDDLSNAAAPSPGHNFIVQLAANVSWHSLVRSIHAACTTPFHARYHMAPKALHRTRSTSWALRLVHAILDTVAEDDPLLDVELSSTICLLAEICRSIQQPEAAILSTRQLWDVFLGRSASHWLRSVARLAHNVHGINASESDMSAYTVDVVVSVLLSRGASISSSSSMEGLRLDKPQIDVMELLTAIPVHLWAIIMATCIEKSLDGHWLRVLAAEKPLLLQLVTDVLHHWIMEGTTRGVHIAVCIAADLEGIETSTALSFSEFFVQFDQLEPLVTYWSDPLLVASLAPRRRVYVAHLLDLCSVHADADTATQLSNWAASTNDKILSSDLVTHGNAVVNHFLQRMARPVDELAQTHALWTLCMAQDDMFVDNLHFSLMQAATWQHTLTHDTKHAWNLLWNCLVWWTPQCPLSEFVDPLPRSLVAYLDPSLQENISSLRLEMLIRRYVEGSVMPNLCALTALLLTAMIQQERWRNECMAAWQRYAKWLVVNSAISHLQCILIQAGGVHSGFFLATICRDLSWTSVLNAPRLCSQLFVQALQDPSSVQRFLQSLAAPNCVAAALVSALVSYPNHHEDLKTWRNVLTYLWPRGETPPVPTELPFGHRPFFGLLVVDGETISHYARGQIVSTWAVPSALVVDVPLMFDFPSWVEIMLYREDAAAAAWEDYGIFMISHIYLPLQFQDDRAALLRAFVVQVALHLDKSPLHSFSPSHQWLITYLFSTPTTFHALPWLCAALEDVVSSLQASSSSLELTLHRLLTTLPLVDFTIQSHFIAADGALDVVDLLASLWSSQSVFQSADVAPFMVVLFASVYCIHPEHAVLERFQALFPDGLSANVGSNARRLVARYCQFAFPAACRDFLDAMTTAWKR</sequence>
<comment type="caution">
    <text evidence="1">The sequence shown here is derived from an EMBL/GenBank/DDBJ whole genome shotgun (WGS) entry which is preliminary data.</text>
</comment>
<name>A0A6G0XW76_9STRA</name>
<dbReference type="AlphaFoldDB" id="A0A6G0XW76"/>
<dbReference type="VEuPathDB" id="FungiDB:AeMF1_017602"/>
<dbReference type="Proteomes" id="UP000481153">
    <property type="component" value="Unassembled WGS sequence"/>
</dbReference>
<protein>
    <submittedName>
        <fullName evidence="1">Uncharacterized protein</fullName>
    </submittedName>
</protein>
<evidence type="ECO:0000313" key="2">
    <source>
        <dbReference type="Proteomes" id="UP000481153"/>
    </source>
</evidence>
<proteinExistence type="predicted"/>